<proteinExistence type="predicted"/>
<name>A0A6V8NWB4_9ACTN</name>
<accession>A0A6V8NWB4</accession>
<dbReference type="GO" id="GO:0005975">
    <property type="term" value="P:carbohydrate metabolic process"/>
    <property type="evidence" value="ECO:0007669"/>
    <property type="project" value="UniProtKB-ARBA"/>
</dbReference>
<dbReference type="InterPro" id="IPR013783">
    <property type="entry name" value="Ig-like_fold"/>
</dbReference>
<evidence type="ECO:0008006" key="3">
    <source>
        <dbReference type="Google" id="ProtNLM"/>
    </source>
</evidence>
<evidence type="ECO:0000313" key="1">
    <source>
        <dbReference type="EMBL" id="GFP24467.1"/>
    </source>
</evidence>
<protein>
    <recommendedName>
        <fullName evidence="3">Fibronectin type-III domain-containing protein</fullName>
    </recommendedName>
</protein>
<evidence type="ECO:0000313" key="2">
    <source>
        <dbReference type="Proteomes" id="UP000585609"/>
    </source>
</evidence>
<sequence>SGVLEPGKQYRWNMQAYNSAGWSELSSILYFQTAPTPLQKPSAPVSLGEAVDNTALSWTTGGNAEWFGQNSIYYHGGDATQSGAISHNQETWIQTTISGPGNLSFYWKVSSEAGYDYLEFYIDGVREDRISGNGDWHQKSYSVTSGSHTLRWRYTKDGSVDRGSDSGWVDKVEFAKEEVKQPVTP</sequence>
<reference evidence="1 2" key="1">
    <citation type="journal article" date="2020" name="Front. Microbiol.">
        <title>Single-cell genomics of novel Actinobacteria with the Wood-Ljungdahl pathway discovered in a serpentinizing system.</title>
        <authorList>
            <person name="Merino N."/>
            <person name="Kawai M."/>
            <person name="Boyd E.S."/>
            <person name="Colman D.R."/>
            <person name="McGlynn S.E."/>
            <person name="Nealson K.H."/>
            <person name="Kurokawa K."/>
            <person name="Hongoh Y."/>
        </authorList>
    </citation>
    <scope>NUCLEOTIDE SEQUENCE [LARGE SCALE GENOMIC DNA]</scope>
    <source>
        <strain evidence="1 2">S09_30</strain>
    </source>
</reference>
<dbReference type="Proteomes" id="UP000585609">
    <property type="component" value="Unassembled WGS sequence"/>
</dbReference>
<dbReference type="Gene3D" id="2.60.40.10">
    <property type="entry name" value="Immunoglobulins"/>
    <property type="match status" value="1"/>
</dbReference>
<comment type="caution">
    <text evidence="1">The sequence shown here is derived from an EMBL/GenBank/DDBJ whole genome shotgun (WGS) entry which is preliminary data.</text>
</comment>
<dbReference type="AlphaFoldDB" id="A0A6V8NWB4"/>
<dbReference type="InterPro" id="IPR036116">
    <property type="entry name" value="FN3_sf"/>
</dbReference>
<dbReference type="EMBL" id="BLRW01000588">
    <property type="protein sequence ID" value="GFP24467.1"/>
    <property type="molecule type" value="Genomic_DNA"/>
</dbReference>
<organism evidence="1 2">
    <name type="scientific">Candidatus Hakubella thermalkaliphila</name>
    <dbReference type="NCBI Taxonomy" id="2754717"/>
    <lineage>
        <taxon>Bacteria</taxon>
        <taxon>Bacillati</taxon>
        <taxon>Actinomycetota</taxon>
        <taxon>Actinomycetota incertae sedis</taxon>
        <taxon>Candidatus Hakubellales</taxon>
        <taxon>Candidatus Hakubellaceae</taxon>
        <taxon>Candidatus Hakubella</taxon>
    </lineage>
</organism>
<dbReference type="SUPFAM" id="SSF49265">
    <property type="entry name" value="Fibronectin type III"/>
    <property type="match status" value="1"/>
</dbReference>
<feature type="non-terminal residue" evidence="1">
    <location>
        <position position="185"/>
    </location>
</feature>
<feature type="non-terminal residue" evidence="1">
    <location>
        <position position="1"/>
    </location>
</feature>
<gene>
    <name evidence="1" type="ORF">HKBW3S09_01934</name>
</gene>